<dbReference type="EMBL" id="FPHF01000070">
    <property type="protein sequence ID" value="SFV63174.1"/>
    <property type="molecule type" value="Genomic_DNA"/>
</dbReference>
<protein>
    <recommendedName>
        <fullName evidence="2">Rhodanese domain-containing protein</fullName>
    </recommendedName>
</protein>
<reference evidence="3" key="1">
    <citation type="submission" date="2016-10" db="EMBL/GenBank/DDBJ databases">
        <authorList>
            <person name="de Groot N.N."/>
        </authorList>
    </citation>
    <scope>NUCLEOTIDE SEQUENCE</scope>
</reference>
<dbReference type="Pfam" id="PF00581">
    <property type="entry name" value="Rhodanese"/>
    <property type="match status" value="1"/>
</dbReference>
<evidence type="ECO:0000256" key="1">
    <source>
        <dbReference type="SAM" id="Phobius"/>
    </source>
</evidence>
<evidence type="ECO:0000313" key="3">
    <source>
        <dbReference type="EMBL" id="SFV63174.1"/>
    </source>
</evidence>
<keyword evidence="1" id="KW-1133">Transmembrane helix</keyword>
<feature type="transmembrane region" description="Helical" evidence="1">
    <location>
        <begin position="42"/>
        <end position="61"/>
    </location>
</feature>
<dbReference type="SUPFAM" id="SSF52821">
    <property type="entry name" value="Rhodanese/Cell cycle control phosphatase"/>
    <property type="match status" value="1"/>
</dbReference>
<proteinExistence type="predicted"/>
<dbReference type="Gene3D" id="3.40.250.10">
    <property type="entry name" value="Rhodanese-like domain"/>
    <property type="match status" value="1"/>
</dbReference>
<dbReference type="PROSITE" id="PS50206">
    <property type="entry name" value="RHODANESE_3"/>
    <property type="match status" value="1"/>
</dbReference>
<dbReference type="SMART" id="SM00450">
    <property type="entry name" value="RHOD"/>
    <property type="match status" value="1"/>
</dbReference>
<dbReference type="Gene3D" id="1.10.287.910">
    <property type="entry name" value="bacterial mercury transporter, merf"/>
    <property type="match status" value="1"/>
</dbReference>
<accession>A0A1W1CBN0</accession>
<sequence length="332" mass="36335">MANKNILTVIGATVATSLCCVTPVLAVLAGSSSLASSFSWLAPYHNYLVVFTVLVLIYAWYDKLKPKKEIDCACDDENFFSGKTFLGLVTVFTVFMLTFPQWGNKVFDSAPSAESCSTGTCDSNTTAHADEKAVKKEKILPVIQTDAKAKACDTGACPTPKENSTPQTTNTSDLPVLKYMSDEKTNPTEHGQVACTGTGYKVLDDLMAKARKVVPEMAPVVLKRMIDNEEEFVLLDVRPTIQRAEGEIYADEMLAIPRTNLEFEILNAVKDRGMTIVVYTRMGARSLFAAESLKKLGYTNVYNLSAGLKGWVRAEYPYDNGLGTVKKVVDAE</sequence>
<dbReference type="InterPro" id="IPR001763">
    <property type="entry name" value="Rhodanese-like_dom"/>
</dbReference>
<dbReference type="CDD" id="cd00158">
    <property type="entry name" value="RHOD"/>
    <property type="match status" value="1"/>
</dbReference>
<organism evidence="3">
    <name type="scientific">hydrothermal vent metagenome</name>
    <dbReference type="NCBI Taxonomy" id="652676"/>
    <lineage>
        <taxon>unclassified sequences</taxon>
        <taxon>metagenomes</taxon>
        <taxon>ecological metagenomes</taxon>
    </lineage>
</organism>
<dbReference type="PANTHER" id="PTHR43031">
    <property type="entry name" value="FAD-DEPENDENT OXIDOREDUCTASE"/>
    <property type="match status" value="1"/>
</dbReference>
<keyword evidence="1" id="KW-0812">Transmembrane</keyword>
<dbReference type="AlphaFoldDB" id="A0A1W1CBN0"/>
<dbReference type="InterPro" id="IPR050229">
    <property type="entry name" value="GlpE_sulfurtransferase"/>
</dbReference>
<feature type="domain" description="Rhodanese" evidence="2">
    <location>
        <begin position="228"/>
        <end position="320"/>
    </location>
</feature>
<evidence type="ECO:0000259" key="2">
    <source>
        <dbReference type="PROSITE" id="PS50206"/>
    </source>
</evidence>
<name>A0A1W1CBN0_9ZZZZ</name>
<feature type="transmembrane region" description="Helical" evidence="1">
    <location>
        <begin position="85"/>
        <end position="103"/>
    </location>
</feature>
<dbReference type="InterPro" id="IPR036873">
    <property type="entry name" value="Rhodanese-like_dom_sf"/>
</dbReference>
<keyword evidence="1" id="KW-0472">Membrane</keyword>
<dbReference type="PANTHER" id="PTHR43031:SF16">
    <property type="entry name" value="OXIDOREDUCTASE"/>
    <property type="match status" value="1"/>
</dbReference>
<gene>
    <name evidence="3" type="ORF">MNB_SM-4-81</name>
</gene>